<dbReference type="PANTHER" id="PTHR35604">
    <property type="entry name" value="TRANSPOSASE INSH FOR INSERTION SEQUENCE ELEMENT IS5A-RELATED"/>
    <property type="match status" value="1"/>
</dbReference>
<dbReference type="GO" id="GO:0006313">
    <property type="term" value="P:DNA transposition"/>
    <property type="evidence" value="ECO:0007669"/>
    <property type="project" value="InterPro"/>
</dbReference>
<dbReference type="EMBL" id="JXQG01000084">
    <property type="protein sequence ID" value="KKZ10572.1"/>
    <property type="molecule type" value="Genomic_DNA"/>
</dbReference>
<dbReference type="GO" id="GO:0004803">
    <property type="term" value="F:transposase activity"/>
    <property type="evidence" value="ECO:0007669"/>
    <property type="project" value="InterPro"/>
</dbReference>
<evidence type="ECO:0000313" key="9">
    <source>
        <dbReference type="EMBL" id="KKZ10572.1"/>
    </source>
</evidence>
<dbReference type="InterPro" id="IPR047959">
    <property type="entry name" value="Transpos_IS5"/>
</dbReference>
<evidence type="ECO:0000259" key="7">
    <source>
        <dbReference type="Pfam" id="PF01609"/>
    </source>
</evidence>
<reference evidence="9 10" key="1">
    <citation type="submission" date="2015-01" db="EMBL/GenBank/DDBJ databases">
        <title>Lifestyle Evolution in Cyanobacterial Symbionts of Sponges.</title>
        <authorList>
            <person name="Burgsdorf I."/>
            <person name="Slaby B.M."/>
            <person name="Handley K.M."/>
            <person name="Haber M."/>
            <person name="Blom J."/>
            <person name="Marshall C.W."/>
            <person name="Gilbert J.A."/>
            <person name="Hentschel U."/>
            <person name="Steindler L."/>
        </authorList>
    </citation>
    <scope>NUCLEOTIDE SEQUENCE [LARGE SCALE GENOMIC DNA]</scope>
    <source>
        <strain evidence="9">SP3</strain>
    </source>
</reference>
<gene>
    <name evidence="9" type="ORF">TE42_09800</name>
</gene>
<feature type="domain" description="Transposase IS4-like" evidence="7">
    <location>
        <begin position="138"/>
        <end position="308"/>
    </location>
</feature>
<keyword evidence="5" id="KW-0233">DNA recombination</keyword>
<dbReference type="Proteomes" id="UP000035067">
    <property type="component" value="Unassembled WGS sequence"/>
</dbReference>
<name>A0A0G2IVI3_9SYNE</name>
<evidence type="ECO:0000256" key="2">
    <source>
        <dbReference type="ARBA" id="ARBA00010075"/>
    </source>
</evidence>
<keyword evidence="4" id="KW-0238">DNA-binding</keyword>
<dbReference type="Pfam" id="PF01609">
    <property type="entry name" value="DDE_Tnp_1"/>
    <property type="match status" value="1"/>
</dbReference>
<dbReference type="InterPro" id="IPR008490">
    <property type="entry name" value="Transposase_InsH_N"/>
</dbReference>
<feature type="region of interest" description="Disordered" evidence="6">
    <location>
        <begin position="150"/>
        <end position="169"/>
    </location>
</feature>
<accession>A0A0G2IVI3</accession>
<evidence type="ECO:0000256" key="1">
    <source>
        <dbReference type="ARBA" id="ARBA00003544"/>
    </source>
</evidence>
<organism evidence="9 10">
    <name type="scientific">Candidatus Synechococcus spongiarum SP3</name>
    <dbReference type="NCBI Taxonomy" id="1604020"/>
    <lineage>
        <taxon>Bacteria</taxon>
        <taxon>Bacillati</taxon>
        <taxon>Cyanobacteriota</taxon>
        <taxon>Cyanophyceae</taxon>
        <taxon>Synechococcales</taxon>
        <taxon>Synechococcaceae</taxon>
        <taxon>Synechococcus</taxon>
    </lineage>
</organism>
<dbReference type="GO" id="GO:0003677">
    <property type="term" value="F:DNA binding"/>
    <property type="evidence" value="ECO:0007669"/>
    <property type="project" value="UniProtKB-KW"/>
</dbReference>
<proteinExistence type="inferred from homology"/>
<evidence type="ECO:0000313" key="10">
    <source>
        <dbReference type="Proteomes" id="UP000035067"/>
    </source>
</evidence>
<evidence type="ECO:0000256" key="4">
    <source>
        <dbReference type="ARBA" id="ARBA00023125"/>
    </source>
</evidence>
<evidence type="ECO:0000259" key="8">
    <source>
        <dbReference type="Pfam" id="PF05598"/>
    </source>
</evidence>
<protein>
    <submittedName>
        <fullName evidence="9">Transposase</fullName>
    </submittedName>
</protein>
<dbReference type="Pfam" id="PF05598">
    <property type="entry name" value="DUF772"/>
    <property type="match status" value="1"/>
</dbReference>
<comment type="similarity">
    <text evidence="2">Belongs to the transposase 11 family.</text>
</comment>
<dbReference type="PATRIC" id="fig|1604020.3.peg.2277"/>
<comment type="caution">
    <text evidence="9">The sequence shown here is derived from an EMBL/GenBank/DDBJ whole genome shotgun (WGS) entry which is preliminary data.</text>
</comment>
<feature type="domain" description="Transposase InsH N-terminal" evidence="8">
    <location>
        <begin position="20"/>
        <end position="110"/>
    </location>
</feature>
<evidence type="ECO:0000256" key="3">
    <source>
        <dbReference type="ARBA" id="ARBA00022578"/>
    </source>
</evidence>
<evidence type="ECO:0000256" key="6">
    <source>
        <dbReference type="SAM" id="MobiDB-lite"/>
    </source>
</evidence>
<dbReference type="PANTHER" id="PTHR35604:SF2">
    <property type="entry name" value="TRANSPOSASE INSH FOR INSERTION SEQUENCE ELEMENT IS5A-RELATED"/>
    <property type="match status" value="1"/>
</dbReference>
<evidence type="ECO:0000256" key="5">
    <source>
        <dbReference type="ARBA" id="ARBA00023172"/>
    </source>
</evidence>
<comment type="function">
    <text evidence="1">Involved in the transposition of the insertion sequence IS5.</text>
</comment>
<sequence length="316" mass="36661">MERIERSFAELEYESKKPKTRREKFLERMEVLAPWEKLLEKIRPYYPTAGKGRVPYPLEGMLRVHCVQLFYNVSDPAMEDMLYEMESVRRFTGIRLEKVPDETTILNFRHLLERHGLGKVLFETIKEHLAEEGLVLKEGTIMDASIIASPASRKNRKRERDPEMKQTKKGNQWRFGMKLHIGVADQTGVAHSLAATAANVHDLAPSEELLHGEEERVWGDAGYQGIQKREEHKDRQVAWHIAMRSGQRRKLARDPLERLMEECKSSVRAKVEHLFFYVKQMFGYNKTRYGGLAKNENRLALLLGFANLLRGESALV</sequence>
<dbReference type="AlphaFoldDB" id="A0A0G2IVI3"/>
<dbReference type="NCBIfam" id="NF033581">
    <property type="entry name" value="transpos_IS5_4"/>
    <property type="match status" value="1"/>
</dbReference>
<keyword evidence="3" id="KW-0815">Transposition</keyword>
<dbReference type="InterPro" id="IPR002559">
    <property type="entry name" value="Transposase_11"/>
</dbReference>